<gene>
    <name evidence="2" type="ORF">COX41_05335</name>
</gene>
<accession>A0A2G9YJT1</accession>
<dbReference type="Proteomes" id="UP000231292">
    <property type="component" value="Unassembled WGS sequence"/>
</dbReference>
<reference evidence="2 3" key="1">
    <citation type="submission" date="2017-09" db="EMBL/GenBank/DDBJ databases">
        <title>Depth-based differentiation of microbial function through sediment-hosted aquifers and enrichment of novel symbionts in the deep terrestrial subsurface.</title>
        <authorList>
            <person name="Probst A.J."/>
            <person name="Ladd B."/>
            <person name="Jarett J.K."/>
            <person name="Geller-Mcgrath D.E."/>
            <person name="Sieber C.M."/>
            <person name="Emerson J.B."/>
            <person name="Anantharaman K."/>
            <person name="Thomas B.C."/>
            <person name="Malmstrom R."/>
            <person name="Stieglmeier M."/>
            <person name="Klingl A."/>
            <person name="Woyke T."/>
            <person name="Ryan C.M."/>
            <person name="Banfield J.F."/>
        </authorList>
    </citation>
    <scope>NUCLEOTIDE SEQUENCE [LARGE SCALE GENOMIC DNA]</scope>
    <source>
        <strain evidence="2">CG23_combo_of_CG06-09_8_20_14_all_41_10</strain>
    </source>
</reference>
<evidence type="ECO:0000313" key="2">
    <source>
        <dbReference type="EMBL" id="PIP18983.1"/>
    </source>
</evidence>
<evidence type="ECO:0000313" key="3">
    <source>
        <dbReference type="Proteomes" id="UP000231292"/>
    </source>
</evidence>
<sequence length="345" mass="38746">DLTGNWDSDGDGYYGEPFEDNIYNEPDGDLFPEVYVGRIPFYGSYTDLDSILNKTIHYSGIKQNILLPMAICNYENEEGSGCDRGDGRDLPKYVVEDIAIPNGYGYHVMYERCGLDPVPTTAPYYDEPINKSNVINAWNTDDYGFVFWHGHGSYAGTSRKYWDHDDGDGVPESDEMKWERFISSSDTDTLLDTNVFTYQASCLNGEPDHSDNLQYSLLKNGAICTVAAASFALGPGGFYSPSNISNDVEIGYRYLKNLVNNHQSAGVALYNAKSCFEFDSSYKWQNQLVFNLYGDPSLTVTNVSNREPTLNNPLPDTSFDEDHSFAAFNLNDYFFDPDGESINYT</sequence>
<feature type="non-terminal residue" evidence="2">
    <location>
        <position position="345"/>
    </location>
</feature>
<dbReference type="GO" id="GO:0008234">
    <property type="term" value="F:cysteine-type peptidase activity"/>
    <property type="evidence" value="ECO:0007669"/>
    <property type="project" value="InterPro"/>
</dbReference>
<dbReference type="Pfam" id="PF01364">
    <property type="entry name" value="Peptidase_C25"/>
    <property type="match status" value="1"/>
</dbReference>
<dbReference type="EMBL" id="PCRK01000133">
    <property type="protein sequence ID" value="PIP18983.1"/>
    <property type="molecule type" value="Genomic_DNA"/>
</dbReference>
<protein>
    <recommendedName>
        <fullName evidence="1">Gingipain domain-containing protein</fullName>
    </recommendedName>
</protein>
<dbReference type="Gene3D" id="3.40.50.1460">
    <property type="match status" value="1"/>
</dbReference>
<feature type="non-terminal residue" evidence="2">
    <location>
        <position position="1"/>
    </location>
</feature>
<dbReference type="InterPro" id="IPR001769">
    <property type="entry name" value="Gingipain"/>
</dbReference>
<comment type="caution">
    <text evidence="2">The sequence shown here is derived from an EMBL/GenBank/DDBJ whole genome shotgun (WGS) entry which is preliminary data.</text>
</comment>
<name>A0A2G9YJT1_9BACT</name>
<evidence type="ECO:0000259" key="1">
    <source>
        <dbReference type="Pfam" id="PF01364"/>
    </source>
</evidence>
<proteinExistence type="predicted"/>
<dbReference type="GO" id="GO:0006508">
    <property type="term" value="P:proteolysis"/>
    <property type="evidence" value="ECO:0007669"/>
    <property type="project" value="InterPro"/>
</dbReference>
<feature type="domain" description="Gingipain" evidence="1">
    <location>
        <begin position="13"/>
        <end position="299"/>
    </location>
</feature>
<dbReference type="AlphaFoldDB" id="A0A2G9YJT1"/>
<organism evidence="2 3">
    <name type="scientific">Candidatus Sherwoodlollariibacterium unditelluris</name>
    <dbReference type="NCBI Taxonomy" id="1974757"/>
    <lineage>
        <taxon>Bacteria</taxon>
        <taxon>Pseudomonadati</taxon>
        <taxon>Candidatus Omnitrophota</taxon>
        <taxon>Candidatus Sherwoodlollariibacterium</taxon>
    </lineage>
</organism>